<dbReference type="SUPFAM" id="SSF46785">
    <property type="entry name" value="Winged helix' DNA-binding domain"/>
    <property type="match status" value="1"/>
</dbReference>
<sequence>MKTDNTTLKKLTRGEEEVMQILWQLGAGSINDLIAAMQEPKPKYTTIATFVKILENKGYVGRTERGKSYEYYPLVPKEEYAKTVVSSILNSYFDGSLAQMVSFFSRREDLSIQETEQILAIIRQARHKTDKS</sequence>
<dbReference type="Gene3D" id="1.10.10.10">
    <property type="entry name" value="Winged helix-like DNA-binding domain superfamily/Winged helix DNA-binding domain"/>
    <property type="match status" value="1"/>
</dbReference>
<dbReference type="Gene3D" id="1.10.4040.10">
    <property type="entry name" value="Penicillinase repressor domain"/>
    <property type="match status" value="1"/>
</dbReference>
<dbReference type="STRING" id="28117.BHV66_08360"/>
<evidence type="ECO:0000313" key="5">
    <source>
        <dbReference type="EMBL" id="OKY93652.1"/>
    </source>
</evidence>
<dbReference type="InterPro" id="IPR036388">
    <property type="entry name" value="WH-like_DNA-bd_sf"/>
</dbReference>
<evidence type="ECO:0000313" key="6">
    <source>
        <dbReference type="Proteomes" id="UP000187417"/>
    </source>
</evidence>
<dbReference type="GO" id="GO:0003677">
    <property type="term" value="F:DNA binding"/>
    <property type="evidence" value="ECO:0007669"/>
    <property type="project" value="UniProtKB-KW"/>
</dbReference>
<dbReference type="GeneID" id="73802426"/>
<proteinExistence type="inferred from homology"/>
<dbReference type="RefSeq" id="WP_004327916.1">
    <property type="nucleotide sequence ID" value="NZ_BAAFKT010000006.1"/>
</dbReference>
<evidence type="ECO:0000256" key="4">
    <source>
        <dbReference type="ARBA" id="ARBA00023163"/>
    </source>
</evidence>
<dbReference type="InterPro" id="IPR036390">
    <property type="entry name" value="WH_DNA-bd_sf"/>
</dbReference>
<keyword evidence="3" id="KW-0238">DNA-binding</keyword>
<evidence type="ECO:0000256" key="2">
    <source>
        <dbReference type="ARBA" id="ARBA00023015"/>
    </source>
</evidence>
<dbReference type="EMBL" id="MNQH01000033">
    <property type="protein sequence ID" value="OKY93652.1"/>
    <property type="molecule type" value="Genomic_DNA"/>
</dbReference>
<dbReference type="Pfam" id="PF03965">
    <property type="entry name" value="Penicillinase_R"/>
    <property type="match status" value="1"/>
</dbReference>
<dbReference type="Proteomes" id="UP000187417">
    <property type="component" value="Unassembled WGS sequence"/>
</dbReference>
<organism evidence="5 6">
    <name type="scientific">Alistipes putredinis</name>
    <dbReference type="NCBI Taxonomy" id="28117"/>
    <lineage>
        <taxon>Bacteria</taxon>
        <taxon>Pseudomonadati</taxon>
        <taxon>Bacteroidota</taxon>
        <taxon>Bacteroidia</taxon>
        <taxon>Bacteroidales</taxon>
        <taxon>Rikenellaceae</taxon>
        <taxon>Alistipes</taxon>
    </lineage>
</organism>
<name>A0A1Q6F4L2_9BACT</name>
<evidence type="ECO:0000256" key="1">
    <source>
        <dbReference type="ARBA" id="ARBA00011046"/>
    </source>
</evidence>
<keyword evidence="4" id="KW-0804">Transcription</keyword>
<protein>
    <submittedName>
        <fullName evidence="5">Penicillinase repressor</fullName>
    </submittedName>
</protein>
<keyword evidence="2" id="KW-0805">Transcription regulation</keyword>
<dbReference type="PIRSF" id="PIRSF019455">
    <property type="entry name" value="CopR_AtkY"/>
    <property type="match status" value="1"/>
</dbReference>
<dbReference type="GO" id="GO:0045892">
    <property type="term" value="P:negative regulation of DNA-templated transcription"/>
    <property type="evidence" value="ECO:0007669"/>
    <property type="project" value="InterPro"/>
</dbReference>
<dbReference type="AlphaFoldDB" id="A0A1Q6F4L2"/>
<dbReference type="InterPro" id="IPR005650">
    <property type="entry name" value="BlaI_family"/>
</dbReference>
<reference evidence="5 6" key="1">
    <citation type="journal article" date="2016" name="Nat. Biotechnol.">
        <title>Measurement of bacterial replication rates in microbial communities.</title>
        <authorList>
            <person name="Brown C.T."/>
            <person name="Olm M.R."/>
            <person name="Thomas B.C."/>
            <person name="Banfield J.F."/>
        </authorList>
    </citation>
    <scope>NUCLEOTIDE SEQUENCE [LARGE SCALE GENOMIC DNA]</scope>
    <source>
        <strain evidence="5">CAG:67_53_122</strain>
    </source>
</reference>
<accession>A0A1Q6F4L2</accession>
<gene>
    <name evidence="5" type="ORF">BHV66_08360</name>
</gene>
<comment type="caution">
    <text evidence="5">The sequence shown here is derived from an EMBL/GenBank/DDBJ whole genome shotgun (WGS) entry which is preliminary data.</text>
</comment>
<comment type="similarity">
    <text evidence="1">Belongs to the BlaI transcriptional regulatory family.</text>
</comment>
<evidence type="ECO:0000256" key="3">
    <source>
        <dbReference type="ARBA" id="ARBA00023125"/>
    </source>
</evidence>